<dbReference type="Gene3D" id="3.40.50.720">
    <property type="entry name" value="NAD(P)-binding Rossmann-like Domain"/>
    <property type="match status" value="1"/>
</dbReference>
<organism evidence="5 6">
    <name type="scientific">Obba rivulosa</name>
    <dbReference type="NCBI Taxonomy" id="1052685"/>
    <lineage>
        <taxon>Eukaryota</taxon>
        <taxon>Fungi</taxon>
        <taxon>Dikarya</taxon>
        <taxon>Basidiomycota</taxon>
        <taxon>Agaricomycotina</taxon>
        <taxon>Agaricomycetes</taxon>
        <taxon>Polyporales</taxon>
        <taxon>Gelatoporiaceae</taxon>
        <taxon>Obba</taxon>
    </lineage>
</organism>
<evidence type="ECO:0000256" key="2">
    <source>
        <dbReference type="ARBA" id="ARBA00022857"/>
    </source>
</evidence>
<dbReference type="EMBL" id="KV722409">
    <property type="protein sequence ID" value="OCH90206.1"/>
    <property type="molecule type" value="Genomic_DNA"/>
</dbReference>
<evidence type="ECO:0000256" key="1">
    <source>
        <dbReference type="ARBA" id="ARBA00006484"/>
    </source>
</evidence>
<keyword evidence="6" id="KW-1185">Reference proteome</keyword>
<evidence type="ECO:0000256" key="3">
    <source>
        <dbReference type="ARBA" id="ARBA00023002"/>
    </source>
</evidence>
<sequence length="258" mass="27399">MSASSTRVAIVTGAAQGLGLAIALRLADDGLDVAVNDIPAKHAELQKIVIEIQGKGRRSLAVAADVSVENEVRDMVDRVVNVLGGLDIMIANAGVPFAKPLVETSVEEWERIMAVNLRGVMLSYKHAAHQMIKQGRGGRIIGASSVVGKKGFAYTAAYCASKFAIRGLTQCTALELKLHNITVNAYAPGIIMTPIADHPDDTINGGRGSTFKKMLGLPPTHPHAEPDVVASIVSYLVKPESYFITGQSINVDGGWIFD</sequence>
<dbReference type="PANTHER" id="PTHR24321:SF8">
    <property type="entry name" value="ESTRADIOL 17-BETA-DEHYDROGENASE 8-RELATED"/>
    <property type="match status" value="1"/>
</dbReference>
<dbReference type="InterPro" id="IPR002347">
    <property type="entry name" value="SDR_fam"/>
</dbReference>
<dbReference type="PROSITE" id="PS00061">
    <property type="entry name" value="ADH_SHORT"/>
    <property type="match status" value="1"/>
</dbReference>
<evidence type="ECO:0000256" key="4">
    <source>
        <dbReference type="RuleBase" id="RU000363"/>
    </source>
</evidence>
<evidence type="ECO:0000313" key="5">
    <source>
        <dbReference type="EMBL" id="OCH90206.1"/>
    </source>
</evidence>
<proteinExistence type="inferred from homology"/>
<protein>
    <submittedName>
        <fullName evidence="5">NAD-P-binding protein</fullName>
    </submittedName>
</protein>
<dbReference type="AlphaFoldDB" id="A0A8E2DKM9"/>
<comment type="similarity">
    <text evidence="1 4">Belongs to the short-chain dehydrogenases/reductases (SDR) family.</text>
</comment>
<dbReference type="PANTHER" id="PTHR24321">
    <property type="entry name" value="DEHYDROGENASES, SHORT CHAIN"/>
    <property type="match status" value="1"/>
</dbReference>
<name>A0A8E2DKM9_9APHY</name>
<dbReference type="OrthoDB" id="498125at2759"/>
<gene>
    <name evidence="5" type="ORF">OBBRIDRAFT_755324</name>
</gene>
<dbReference type="FunFam" id="3.40.50.720:FF:000084">
    <property type="entry name" value="Short-chain dehydrogenase reductase"/>
    <property type="match status" value="1"/>
</dbReference>
<dbReference type="Proteomes" id="UP000250043">
    <property type="component" value="Unassembled WGS sequence"/>
</dbReference>
<keyword evidence="3" id="KW-0560">Oxidoreductase</keyword>
<dbReference type="InterPro" id="IPR036291">
    <property type="entry name" value="NAD(P)-bd_dom_sf"/>
</dbReference>
<accession>A0A8E2DKM9</accession>
<evidence type="ECO:0000313" key="6">
    <source>
        <dbReference type="Proteomes" id="UP000250043"/>
    </source>
</evidence>
<reference evidence="5 6" key="1">
    <citation type="submission" date="2016-07" db="EMBL/GenBank/DDBJ databases">
        <title>Draft genome of the white-rot fungus Obba rivulosa 3A-2.</title>
        <authorList>
            <consortium name="DOE Joint Genome Institute"/>
            <person name="Miettinen O."/>
            <person name="Riley R."/>
            <person name="Acob R."/>
            <person name="Barry K."/>
            <person name="Cullen D."/>
            <person name="De Vries R."/>
            <person name="Hainaut M."/>
            <person name="Hatakka A."/>
            <person name="Henrissat B."/>
            <person name="Hilden K."/>
            <person name="Kuo R."/>
            <person name="Labutti K."/>
            <person name="Lipzen A."/>
            <person name="Makela M.R."/>
            <person name="Sandor L."/>
            <person name="Spatafora J.W."/>
            <person name="Grigoriev I.V."/>
            <person name="Hibbett D.S."/>
        </authorList>
    </citation>
    <scope>NUCLEOTIDE SEQUENCE [LARGE SCALE GENOMIC DNA]</scope>
    <source>
        <strain evidence="5 6">3A-2</strain>
    </source>
</reference>
<keyword evidence="2" id="KW-0521">NADP</keyword>
<dbReference type="SUPFAM" id="SSF51735">
    <property type="entry name" value="NAD(P)-binding Rossmann-fold domains"/>
    <property type="match status" value="1"/>
</dbReference>
<dbReference type="Pfam" id="PF00106">
    <property type="entry name" value="adh_short"/>
    <property type="match status" value="1"/>
</dbReference>
<dbReference type="PRINTS" id="PR00081">
    <property type="entry name" value="GDHRDH"/>
</dbReference>
<dbReference type="GO" id="GO:0016491">
    <property type="term" value="F:oxidoreductase activity"/>
    <property type="evidence" value="ECO:0007669"/>
    <property type="project" value="UniProtKB-KW"/>
</dbReference>
<dbReference type="PRINTS" id="PR00080">
    <property type="entry name" value="SDRFAMILY"/>
</dbReference>
<dbReference type="InterPro" id="IPR020904">
    <property type="entry name" value="Sc_DH/Rdtase_CS"/>
</dbReference>